<gene>
    <name evidence="1" type="ORF">METZ01_LOCUS100106</name>
</gene>
<sequence>MSRSIFYIPFIVLLLIGIPEANSRVAFSRPGNMIRIPNMDNSMYKHLFVLDVSSEILSSTQSSSAFSINTLSKSKFQYGISFVKPVEPLNSIELGFHIQKNMLVYGDVLLDIGIQDVLFRQGSDSSNVNGLDTKGISLFAVLNSKKYFGNYAIATHLGFGSGKINEDSHLYVSNPEQNIGIFLGFNFTTPFLKKNGGVNIMTEFDGKGLNIGLSVPILKSTHFNFGITRFENFGNFATEDKTGTEKSNLKGDAPSITFGIGFNVPRMIDPEDDAALSEGPLGDGIYAKTDSSILYYDPICTDVVEILRDSIKVSNNIIDNLNDYNNMLQHSEATLMDSTRKNLLREEVSQLNQNKAMRHLSRSLRYFYDEEYRIALSEVNISIDLNPNLAIAYGRRGSIYYKLGDTRRATLNWNVALKLDPEFSEIYEMLQAAEENRLKPVEISKNIGEIK</sequence>
<protein>
    <submittedName>
        <fullName evidence="1">Uncharacterized protein</fullName>
    </submittedName>
</protein>
<dbReference type="PROSITE" id="PS50005">
    <property type="entry name" value="TPR"/>
    <property type="match status" value="1"/>
</dbReference>
<name>A0A381W457_9ZZZZ</name>
<organism evidence="1">
    <name type="scientific">marine metagenome</name>
    <dbReference type="NCBI Taxonomy" id="408172"/>
    <lineage>
        <taxon>unclassified sequences</taxon>
        <taxon>metagenomes</taxon>
        <taxon>ecological metagenomes</taxon>
    </lineage>
</organism>
<dbReference type="InterPro" id="IPR019734">
    <property type="entry name" value="TPR_rpt"/>
</dbReference>
<dbReference type="SMART" id="SM00028">
    <property type="entry name" value="TPR"/>
    <property type="match status" value="1"/>
</dbReference>
<proteinExistence type="predicted"/>
<dbReference type="EMBL" id="UINC01010640">
    <property type="protein sequence ID" value="SVA47252.1"/>
    <property type="molecule type" value="Genomic_DNA"/>
</dbReference>
<dbReference type="Gene3D" id="1.25.40.10">
    <property type="entry name" value="Tetratricopeptide repeat domain"/>
    <property type="match status" value="1"/>
</dbReference>
<accession>A0A381W457</accession>
<reference evidence="1" key="1">
    <citation type="submission" date="2018-05" db="EMBL/GenBank/DDBJ databases">
        <authorList>
            <person name="Lanie J.A."/>
            <person name="Ng W.-L."/>
            <person name="Kazmierczak K.M."/>
            <person name="Andrzejewski T.M."/>
            <person name="Davidsen T.M."/>
            <person name="Wayne K.J."/>
            <person name="Tettelin H."/>
            <person name="Glass J.I."/>
            <person name="Rusch D."/>
            <person name="Podicherti R."/>
            <person name="Tsui H.-C.T."/>
            <person name="Winkler M.E."/>
        </authorList>
    </citation>
    <scope>NUCLEOTIDE SEQUENCE</scope>
</reference>
<dbReference type="AlphaFoldDB" id="A0A381W457"/>
<dbReference type="SUPFAM" id="SSF48452">
    <property type="entry name" value="TPR-like"/>
    <property type="match status" value="1"/>
</dbReference>
<evidence type="ECO:0000313" key="1">
    <source>
        <dbReference type="EMBL" id="SVA47252.1"/>
    </source>
</evidence>
<dbReference type="InterPro" id="IPR011990">
    <property type="entry name" value="TPR-like_helical_dom_sf"/>
</dbReference>